<dbReference type="EMBL" id="LCRH01000047">
    <property type="protein sequence ID" value="KKW31906.1"/>
    <property type="molecule type" value="Genomic_DNA"/>
</dbReference>
<dbReference type="SUPFAM" id="SSF103642">
    <property type="entry name" value="Sec-C motif"/>
    <property type="match status" value="1"/>
</dbReference>
<evidence type="ECO:0000256" key="1">
    <source>
        <dbReference type="SAM" id="MobiDB-lite"/>
    </source>
</evidence>
<dbReference type="Proteomes" id="UP000034054">
    <property type="component" value="Unassembled WGS sequence"/>
</dbReference>
<feature type="compositionally biased region" description="Polar residues" evidence="1">
    <location>
        <begin position="48"/>
        <end position="63"/>
    </location>
</feature>
<sequence>MFQHLLGSINNEITQTFFKYAKHAVDMKVQAELGRSVFQKAGLILQGAQKTSSTNGVKGSTGSPRLKPGESSEKIGRNDPCSCGSGKKYKKCHGV</sequence>
<feature type="region of interest" description="Disordered" evidence="1">
    <location>
        <begin position="47"/>
        <end position="81"/>
    </location>
</feature>
<protein>
    <submittedName>
        <fullName evidence="2">Protein translocase subunit SecA</fullName>
    </submittedName>
</protein>
<evidence type="ECO:0000313" key="3">
    <source>
        <dbReference type="Proteomes" id="UP000034054"/>
    </source>
</evidence>
<organism evidence="2 3">
    <name type="scientific">Candidatus Uhrbacteria bacterium GW2011_GWA2_52_8d</name>
    <dbReference type="NCBI Taxonomy" id="1618979"/>
    <lineage>
        <taxon>Bacteria</taxon>
        <taxon>Candidatus Uhriibacteriota</taxon>
    </lineage>
</organism>
<dbReference type="InterPro" id="IPR004027">
    <property type="entry name" value="SEC_C_motif"/>
</dbReference>
<dbReference type="AlphaFoldDB" id="A0A0G1XLX7"/>
<reference evidence="2 3" key="1">
    <citation type="journal article" date="2015" name="Nature">
        <title>rRNA introns, odd ribosomes, and small enigmatic genomes across a large radiation of phyla.</title>
        <authorList>
            <person name="Brown C.T."/>
            <person name="Hug L.A."/>
            <person name="Thomas B.C."/>
            <person name="Sharon I."/>
            <person name="Castelle C.J."/>
            <person name="Singh A."/>
            <person name="Wilkins M.J."/>
            <person name="Williams K.H."/>
            <person name="Banfield J.F."/>
        </authorList>
    </citation>
    <scope>NUCLEOTIDE SEQUENCE [LARGE SCALE GENOMIC DNA]</scope>
</reference>
<name>A0A0G1XLX7_9BACT</name>
<dbReference type="Gene3D" id="3.10.450.50">
    <property type="match status" value="1"/>
</dbReference>
<comment type="caution">
    <text evidence="2">The sequence shown here is derived from an EMBL/GenBank/DDBJ whole genome shotgun (WGS) entry which is preliminary data.</text>
</comment>
<accession>A0A0G1XLX7</accession>
<dbReference type="Pfam" id="PF02810">
    <property type="entry name" value="SEC-C"/>
    <property type="match status" value="1"/>
</dbReference>
<proteinExistence type="predicted"/>
<gene>
    <name evidence="2" type="ORF">UY76_C0047G0006</name>
</gene>
<evidence type="ECO:0000313" key="2">
    <source>
        <dbReference type="EMBL" id="KKW31906.1"/>
    </source>
</evidence>
<feature type="compositionally biased region" description="Basic and acidic residues" evidence="1">
    <location>
        <begin position="67"/>
        <end position="77"/>
    </location>
</feature>